<dbReference type="RefSeq" id="WP_349544739.1">
    <property type="nucleotide sequence ID" value="NZ_JAOALG010000002.1"/>
</dbReference>
<evidence type="ECO:0008006" key="3">
    <source>
        <dbReference type="Google" id="ProtNLM"/>
    </source>
</evidence>
<evidence type="ECO:0000313" key="2">
    <source>
        <dbReference type="Proteomes" id="UP001469089"/>
    </source>
</evidence>
<evidence type="ECO:0000313" key="1">
    <source>
        <dbReference type="EMBL" id="MEQ5842996.1"/>
    </source>
</evidence>
<protein>
    <recommendedName>
        <fullName evidence="3">N-acetyltransferase domain-containing protein</fullName>
    </recommendedName>
</protein>
<accession>A0ABV1LW33</accession>
<gene>
    <name evidence="1" type="ORF">N0A02_26430</name>
</gene>
<comment type="caution">
    <text evidence="1">The sequence shown here is derived from an EMBL/GenBank/DDBJ whole genome shotgun (WGS) entry which is preliminary data.</text>
</comment>
<keyword evidence="2" id="KW-1185">Reference proteome</keyword>
<dbReference type="EMBL" id="JAOALG010000002">
    <property type="protein sequence ID" value="MEQ5842996.1"/>
    <property type="molecule type" value="Genomic_DNA"/>
</dbReference>
<sequence>MRTKDLKALAESSLDDIAQIVIGTALYEPDSGLQNEKQAWEFFQTEIQKHDNEVAVAVRRNDGACFGTILINYTAPETFSRFKGLLQGMGFYDTEDA</sequence>
<reference evidence="1 2" key="1">
    <citation type="journal article" date="2024" name="Chem. Sci.">
        <title>Discovery of a lagriamide polyketide by integrated genome mining, isotopic labeling, and untargeted metabolomics.</title>
        <authorList>
            <person name="Fergusson C.H."/>
            <person name="Saulog J."/>
            <person name="Paulo B.S."/>
            <person name="Wilson D.M."/>
            <person name="Liu D.Y."/>
            <person name="Morehouse N.J."/>
            <person name="Waterworth S."/>
            <person name="Barkei J."/>
            <person name="Gray C.A."/>
            <person name="Kwan J.C."/>
            <person name="Eustaquio A.S."/>
            <person name="Linington R.G."/>
        </authorList>
    </citation>
    <scope>NUCLEOTIDE SEQUENCE [LARGE SCALE GENOMIC DNA]</scope>
    <source>
        <strain evidence="1 2">RL17-338-BIF-B</strain>
    </source>
</reference>
<organism evidence="1 2">
    <name type="scientific">Paraburkholderia acidicola</name>
    <dbReference type="NCBI Taxonomy" id="1912599"/>
    <lineage>
        <taxon>Bacteria</taxon>
        <taxon>Pseudomonadati</taxon>
        <taxon>Pseudomonadota</taxon>
        <taxon>Betaproteobacteria</taxon>
        <taxon>Burkholderiales</taxon>
        <taxon>Burkholderiaceae</taxon>
        <taxon>Paraburkholderia</taxon>
    </lineage>
</organism>
<name>A0ABV1LW33_9BURK</name>
<proteinExistence type="predicted"/>
<dbReference type="Proteomes" id="UP001469089">
    <property type="component" value="Unassembled WGS sequence"/>
</dbReference>